<dbReference type="Pfam" id="PF00356">
    <property type="entry name" value="LacI"/>
    <property type="match status" value="1"/>
</dbReference>
<comment type="caution">
    <text evidence="5">The sequence shown here is derived from an EMBL/GenBank/DDBJ whole genome shotgun (WGS) entry which is preliminary data.</text>
</comment>
<evidence type="ECO:0000313" key="5">
    <source>
        <dbReference type="EMBL" id="PTM44140.1"/>
    </source>
</evidence>
<dbReference type="PANTHER" id="PTHR30146">
    <property type="entry name" value="LACI-RELATED TRANSCRIPTIONAL REPRESSOR"/>
    <property type="match status" value="1"/>
</dbReference>
<dbReference type="CDD" id="cd01392">
    <property type="entry name" value="HTH_LacI"/>
    <property type="match status" value="1"/>
</dbReference>
<dbReference type="SMART" id="SM00354">
    <property type="entry name" value="HTH_LACI"/>
    <property type="match status" value="1"/>
</dbReference>
<dbReference type="GO" id="GO:0003700">
    <property type="term" value="F:DNA-binding transcription factor activity"/>
    <property type="evidence" value="ECO:0007669"/>
    <property type="project" value="TreeGrafter"/>
</dbReference>
<feature type="domain" description="HTH lacI-type" evidence="4">
    <location>
        <begin position="1"/>
        <end position="56"/>
    </location>
</feature>
<reference evidence="5 6" key="1">
    <citation type="submission" date="2018-04" db="EMBL/GenBank/DDBJ databases">
        <title>Genomic Encyclopedia of Type Strains, Phase III (KMG-III): the genomes of soil and plant-associated and newly described type strains.</title>
        <authorList>
            <person name="Whitman W."/>
        </authorList>
    </citation>
    <scope>NUCLEOTIDE SEQUENCE [LARGE SCALE GENOMIC DNA]</scope>
    <source>
        <strain evidence="5 6">NW12</strain>
    </source>
</reference>
<keyword evidence="1" id="KW-0805">Transcription regulation</keyword>
<evidence type="ECO:0000256" key="1">
    <source>
        <dbReference type="ARBA" id="ARBA00023015"/>
    </source>
</evidence>
<dbReference type="InterPro" id="IPR028082">
    <property type="entry name" value="Peripla_BP_I"/>
</dbReference>
<sequence length="317" mass="33553">MTIGLKDIAARAGVSIATVSRVLSGKPVRPAYRSRVDDALAALDYRPNLAARRLRSMRASVIGLIVPDIGNPFFVAFVQAVEGYAWREGLRVILCNSGEDPARERHYLQLLEDERVSGIILAPTRAGGVPETATPLVLVDRVEGTPQVDSVKLDNAGAASALVDALHASGCRRITGLFGERGSTAVDRRRGYAAALDRHALPARIIDVPHEPAARAACVRAALANTACDAVLVGDTFLMLEAAVVLRGRPDPQASPVRLAGFDDAAWLRLLDAAPIVIEQPVDEMAHAALALLVERMTGAGGDAVRLVFNGTIVSPA</sequence>
<protein>
    <submittedName>
        <fullName evidence="5">LacI family transcriptional regulator</fullName>
    </submittedName>
</protein>
<dbReference type="Pfam" id="PF00532">
    <property type="entry name" value="Peripla_BP_1"/>
    <property type="match status" value="1"/>
</dbReference>
<dbReference type="InterPro" id="IPR010982">
    <property type="entry name" value="Lambda_DNA-bd_dom_sf"/>
</dbReference>
<dbReference type="PROSITE" id="PS50932">
    <property type="entry name" value="HTH_LACI_2"/>
    <property type="match status" value="1"/>
</dbReference>
<dbReference type="PANTHER" id="PTHR30146:SF145">
    <property type="entry name" value="RIBOSE OPERON REPRESSOR"/>
    <property type="match status" value="1"/>
</dbReference>
<accession>A0A2T4YLK4</accession>
<dbReference type="Gene3D" id="1.10.260.40">
    <property type="entry name" value="lambda repressor-like DNA-binding domains"/>
    <property type="match status" value="1"/>
</dbReference>
<evidence type="ECO:0000256" key="3">
    <source>
        <dbReference type="ARBA" id="ARBA00023163"/>
    </source>
</evidence>
<proteinExistence type="predicted"/>
<gene>
    <name evidence="5" type="ORF">C8J24_3414</name>
</gene>
<dbReference type="GO" id="GO:0000976">
    <property type="term" value="F:transcription cis-regulatory region binding"/>
    <property type="evidence" value="ECO:0007669"/>
    <property type="project" value="TreeGrafter"/>
</dbReference>
<dbReference type="AlphaFoldDB" id="A0A2T4YLK4"/>
<dbReference type="RefSeq" id="WP_107934371.1">
    <property type="nucleotide sequence ID" value="NZ_PZZN01000004.1"/>
</dbReference>
<dbReference type="Proteomes" id="UP000240996">
    <property type="component" value="Unassembled WGS sequence"/>
</dbReference>
<name>A0A2T4YLK4_9SPHN</name>
<evidence type="ECO:0000256" key="2">
    <source>
        <dbReference type="ARBA" id="ARBA00023125"/>
    </source>
</evidence>
<evidence type="ECO:0000313" key="6">
    <source>
        <dbReference type="Proteomes" id="UP000240996"/>
    </source>
</evidence>
<dbReference type="Gene3D" id="3.40.50.2300">
    <property type="match status" value="2"/>
</dbReference>
<keyword evidence="2" id="KW-0238">DNA-binding</keyword>
<dbReference type="InterPro" id="IPR001761">
    <property type="entry name" value="Peripla_BP/Lac1_sug-bd_dom"/>
</dbReference>
<evidence type="ECO:0000259" key="4">
    <source>
        <dbReference type="PROSITE" id="PS50932"/>
    </source>
</evidence>
<dbReference type="InterPro" id="IPR000843">
    <property type="entry name" value="HTH_LacI"/>
</dbReference>
<dbReference type="SUPFAM" id="SSF53822">
    <property type="entry name" value="Periplasmic binding protein-like I"/>
    <property type="match status" value="1"/>
</dbReference>
<dbReference type="EMBL" id="PZZN01000004">
    <property type="protein sequence ID" value="PTM44140.1"/>
    <property type="molecule type" value="Genomic_DNA"/>
</dbReference>
<keyword evidence="6" id="KW-1185">Reference proteome</keyword>
<dbReference type="SUPFAM" id="SSF47413">
    <property type="entry name" value="lambda repressor-like DNA-binding domains"/>
    <property type="match status" value="1"/>
</dbReference>
<keyword evidence="3" id="KW-0804">Transcription</keyword>
<organism evidence="5 6">
    <name type="scientific">Sphingomonas aerolata</name>
    <dbReference type="NCBI Taxonomy" id="185951"/>
    <lineage>
        <taxon>Bacteria</taxon>
        <taxon>Pseudomonadati</taxon>
        <taxon>Pseudomonadota</taxon>
        <taxon>Alphaproteobacteria</taxon>
        <taxon>Sphingomonadales</taxon>
        <taxon>Sphingomonadaceae</taxon>
        <taxon>Sphingomonas</taxon>
    </lineage>
</organism>
<dbReference type="PROSITE" id="PS00356">
    <property type="entry name" value="HTH_LACI_1"/>
    <property type="match status" value="1"/>
</dbReference>